<sequence length="236" mass="25641">MSASRSIEYRRAAQWSRWWATRYTRGLPPEVANERLDELAADLHDHSAHADATGMTGRALAVAIVSRSLRGVPADLAWRAAQRRVVGGARIAFSGRHLPVTLLVIAITASALFAIGGMLMSLTLASQTLRDQQYAEVLALTIVVSIALVCGLALLARRITRSIGALWLIGAVFGMGHLVIHYLTHYDTVLTPLLARLPDWPSFVVAESIGAALLYLAVAVWWLPISSTPIETEDAR</sequence>
<accession>A0A2M9CLY3</accession>
<evidence type="ECO:0000256" key="1">
    <source>
        <dbReference type="SAM" id="Phobius"/>
    </source>
</evidence>
<dbReference type="OrthoDB" id="5188921at2"/>
<protein>
    <submittedName>
        <fullName evidence="2">Uncharacterized protein</fullName>
    </submittedName>
</protein>
<dbReference type="Proteomes" id="UP000228758">
    <property type="component" value="Unassembled WGS sequence"/>
</dbReference>
<feature type="transmembrane region" description="Helical" evidence="1">
    <location>
        <begin position="203"/>
        <end position="223"/>
    </location>
</feature>
<evidence type="ECO:0000313" key="3">
    <source>
        <dbReference type="Proteomes" id="UP000228758"/>
    </source>
</evidence>
<dbReference type="EMBL" id="PGFF01000001">
    <property type="protein sequence ID" value="PJJ72911.1"/>
    <property type="molecule type" value="Genomic_DNA"/>
</dbReference>
<dbReference type="RefSeq" id="WP_100365055.1">
    <property type="nucleotide sequence ID" value="NZ_PGFF01000001.1"/>
</dbReference>
<dbReference type="AlphaFoldDB" id="A0A2M9CLY3"/>
<keyword evidence="1" id="KW-0472">Membrane</keyword>
<keyword evidence="3" id="KW-1185">Reference proteome</keyword>
<feature type="transmembrane region" description="Helical" evidence="1">
    <location>
        <begin position="163"/>
        <end position="183"/>
    </location>
</feature>
<keyword evidence="1" id="KW-0812">Transmembrane</keyword>
<gene>
    <name evidence="2" type="ORF">CLV46_2490</name>
</gene>
<feature type="transmembrane region" description="Helical" evidence="1">
    <location>
        <begin position="100"/>
        <end position="125"/>
    </location>
</feature>
<proteinExistence type="predicted"/>
<name>A0A2M9CLY3_9MICO</name>
<reference evidence="2 3" key="1">
    <citation type="submission" date="2017-11" db="EMBL/GenBank/DDBJ databases">
        <title>Genomic Encyclopedia of Archaeal and Bacterial Type Strains, Phase II (KMG-II): From Individual Species to Whole Genera.</title>
        <authorList>
            <person name="Goeker M."/>
        </authorList>
    </citation>
    <scope>NUCLEOTIDE SEQUENCE [LARGE SCALE GENOMIC DNA]</scope>
    <source>
        <strain evidence="2 3">DSM 27393</strain>
    </source>
</reference>
<keyword evidence="1" id="KW-1133">Transmembrane helix</keyword>
<evidence type="ECO:0000313" key="2">
    <source>
        <dbReference type="EMBL" id="PJJ72911.1"/>
    </source>
</evidence>
<feature type="transmembrane region" description="Helical" evidence="1">
    <location>
        <begin position="137"/>
        <end position="156"/>
    </location>
</feature>
<organism evidence="2 3">
    <name type="scientific">Diaminobutyricimonas aerilata</name>
    <dbReference type="NCBI Taxonomy" id="1162967"/>
    <lineage>
        <taxon>Bacteria</taxon>
        <taxon>Bacillati</taxon>
        <taxon>Actinomycetota</taxon>
        <taxon>Actinomycetes</taxon>
        <taxon>Micrococcales</taxon>
        <taxon>Microbacteriaceae</taxon>
        <taxon>Diaminobutyricimonas</taxon>
    </lineage>
</organism>
<comment type="caution">
    <text evidence="2">The sequence shown here is derived from an EMBL/GenBank/DDBJ whole genome shotgun (WGS) entry which is preliminary data.</text>
</comment>